<dbReference type="EMBL" id="CAJNON010000062">
    <property type="protein sequence ID" value="CAF0896054.1"/>
    <property type="molecule type" value="Genomic_DNA"/>
</dbReference>
<evidence type="ECO:0000313" key="1">
    <source>
        <dbReference type="EMBL" id="CAF0896054.1"/>
    </source>
</evidence>
<dbReference type="AlphaFoldDB" id="A0A819CXT6"/>
<dbReference type="Proteomes" id="UP000663877">
    <property type="component" value="Unassembled WGS sequence"/>
</dbReference>
<protein>
    <submittedName>
        <fullName evidence="5">Uncharacterized protein</fullName>
    </submittedName>
</protein>
<dbReference type="EMBL" id="CAJOBB010002918">
    <property type="protein sequence ID" value="CAF4008241.1"/>
    <property type="molecule type" value="Genomic_DNA"/>
</dbReference>
<evidence type="ECO:0000313" key="8">
    <source>
        <dbReference type="Proteomes" id="UP000663881"/>
    </source>
</evidence>
<comment type="caution">
    <text evidence="5">The sequence shown here is derived from an EMBL/GenBank/DDBJ whole genome shotgun (WGS) entry which is preliminary data.</text>
</comment>
<keyword evidence="7" id="KW-1185">Reference proteome</keyword>
<evidence type="ECO:0000313" key="6">
    <source>
        <dbReference type="EMBL" id="CAF4008241.1"/>
    </source>
</evidence>
<evidence type="ECO:0000313" key="5">
    <source>
        <dbReference type="EMBL" id="CAF3826437.1"/>
    </source>
</evidence>
<evidence type="ECO:0000313" key="2">
    <source>
        <dbReference type="EMBL" id="CAF0960766.1"/>
    </source>
</evidence>
<dbReference type="EMBL" id="CAJNOE010000135">
    <property type="protein sequence ID" value="CAF0960766.1"/>
    <property type="molecule type" value="Genomic_DNA"/>
</dbReference>
<dbReference type="Proteomes" id="UP000663868">
    <property type="component" value="Unassembled WGS sequence"/>
</dbReference>
<organism evidence="5 8">
    <name type="scientific">Adineta steineri</name>
    <dbReference type="NCBI Taxonomy" id="433720"/>
    <lineage>
        <taxon>Eukaryota</taxon>
        <taxon>Metazoa</taxon>
        <taxon>Spiralia</taxon>
        <taxon>Gnathifera</taxon>
        <taxon>Rotifera</taxon>
        <taxon>Eurotatoria</taxon>
        <taxon>Bdelloidea</taxon>
        <taxon>Adinetida</taxon>
        <taxon>Adinetidae</taxon>
        <taxon>Adineta</taxon>
    </lineage>
</organism>
<dbReference type="EMBL" id="CAJNOM010000072">
    <property type="protein sequence ID" value="CAF0980591.1"/>
    <property type="molecule type" value="Genomic_DNA"/>
</dbReference>
<dbReference type="Proteomes" id="UP000663891">
    <property type="component" value="Unassembled WGS sequence"/>
</dbReference>
<dbReference type="EMBL" id="CAJOAY010001315">
    <property type="protein sequence ID" value="CAF3826437.1"/>
    <property type="molecule type" value="Genomic_DNA"/>
</dbReference>
<evidence type="ECO:0000313" key="7">
    <source>
        <dbReference type="Proteomes" id="UP000663832"/>
    </source>
</evidence>
<evidence type="ECO:0000313" key="4">
    <source>
        <dbReference type="EMBL" id="CAF1050504.1"/>
    </source>
</evidence>
<evidence type="ECO:0000313" key="3">
    <source>
        <dbReference type="EMBL" id="CAF0980591.1"/>
    </source>
</evidence>
<dbReference type="OrthoDB" id="9970607at2759"/>
<reference evidence="5" key="1">
    <citation type="submission" date="2021-02" db="EMBL/GenBank/DDBJ databases">
        <authorList>
            <person name="Nowell W R."/>
        </authorList>
    </citation>
    <scope>NUCLEOTIDE SEQUENCE</scope>
</reference>
<dbReference type="Proteomes" id="UP000663881">
    <property type="component" value="Unassembled WGS sequence"/>
</dbReference>
<accession>A0A819CXT6</accession>
<name>A0A819CXT6_9BILA</name>
<dbReference type="EMBL" id="CAJNOI010000096">
    <property type="protein sequence ID" value="CAF1050504.1"/>
    <property type="molecule type" value="Genomic_DNA"/>
</dbReference>
<dbReference type="Proteomes" id="UP000663832">
    <property type="component" value="Unassembled WGS sequence"/>
</dbReference>
<dbReference type="Proteomes" id="UP000663860">
    <property type="component" value="Unassembled WGS sequence"/>
</dbReference>
<proteinExistence type="predicted"/>
<sequence>MNQCASYENKIYQVTSMFPNYEPAYSILTILPYGFFYAINNIANGLNTAEMGIDIQFSTIVGYYECVNGTTLHLSGFAYAYKSQNIAVMTTRDRSFLHEYYLYFPSNDSSKCTGQVSYTFFKLGTSPIDPQNQPIFSGLVANLTCSMMNGRNYVWPTIN</sequence>
<gene>
    <name evidence="4" type="ORF">BJG266_LOCUS18586</name>
    <name evidence="2" type="ORF">IZO911_LOCUS15527</name>
    <name evidence="6" type="ORF">KXQ929_LOCUS28907</name>
    <name evidence="5" type="ORF">OKA104_LOCUS20011</name>
    <name evidence="3" type="ORF">QVE165_LOCUS13839</name>
    <name evidence="1" type="ORF">VCS650_LOCUS9042</name>
</gene>